<dbReference type="Proteomes" id="UP000035929">
    <property type="component" value="Unassembled WGS sequence"/>
</dbReference>
<evidence type="ECO:0000313" key="2">
    <source>
        <dbReference type="EMBL" id="KMO36978.1"/>
    </source>
</evidence>
<dbReference type="Gene3D" id="3.40.50.300">
    <property type="entry name" value="P-loop containing nucleotide triphosphate hydrolases"/>
    <property type="match status" value="1"/>
</dbReference>
<dbReference type="Pfam" id="PF20030">
    <property type="entry name" value="bpMoxR"/>
    <property type="match status" value="1"/>
</dbReference>
<dbReference type="EMBL" id="LABX01000062">
    <property type="protein sequence ID" value="KMO36978.1"/>
    <property type="molecule type" value="Genomic_DNA"/>
</dbReference>
<dbReference type="InterPro" id="IPR003593">
    <property type="entry name" value="AAA+_ATPase"/>
</dbReference>
<evidence type="ECO:0000313" key="3">
    <source>
        <dbReference type="Proteomes" id="UP000035929"/>
    </source>
</evidence>
<dbReference type="SUPFAM" id="SSF52540">
    <property type="entry name" value="P-loop containing nucleoside triphosphate hydrolases"/>
    <property type="match status" value="1"/>
</dbReference>
<dbReference type="SMART" id="SM00382">
    <property type="entry name" value="AAA"/>
    <property type="match status" value="1"/>
</dbReference>
<dbReference type="Pfam" id="PF17868">
    <property type="entry name" value="AAA_lid_8"/>
    <property type="match status" value="1"/>
</dbReference>
<dbReference type="InterPro" id="IPR045427">
    <property type="entry name" value="MoxR"/>
</dbReference>
<accession>A0A0J6SUF3</accession>
<dbReference type="InterPro" id="IPR050513">
    <property type="entry name" value="RavA_ATPases"/>
</dbReference>
<dbReference type="AlphaFoldDB" id="A0A0J6SUF3"/>
<organism evidence="2 3">
    <name type="scientific">Methylobacterium aquaticum</name>
    <dbReference type="NCBI Taxonomy" id="270351"/>
    <lineage>
        <taxon>Bacteria</taxon>
        <taxon>Pseudomonadati</taxon>
        <taxon>Pseudomonadota</taxon>
        <taxon>Alphaproteobacteria</taxon>
        <taxon>Hyphomicrobiales</taxon>
        <taxon>Methylobacteriaceae</taxon>
        <taxon>Methylobacterium</taxon>
    </lineage>
</organism>
<name>A0A0J6SUF3_9HYPH</name>
<dbReference type="PANTHER" id="PTHR32204">
    <property type="entry name" value="ATPASE RAVA"/>
    <property type="match status" value="1"/>
</dbReference>
<sequence>MDTAIACLERGIARAAHGLVGRRHLVELVHLALVAREHVLLIGPPGTGKSAVVRACAAGTGARCFEYLIGRFTEPAELFGPLDLEALRAGKLRPDIAGMLPEAEFAFLDEVFLGSTAILNALLGVLNERRYRRGHFETAVPLRCCVGASNALPEDPALAAFADRFLVTAFVDPLADSDLEALLAGAAGEPEAGAEPPLTLAGIDALAAAAARIDLTPVRPAYAQVVRKLRARGVPLSDRRVVRGQALVAAAALIAGRTEATAADLWPLIHLVQHRIAQDEARDLLRAELGAAASPVLPEAAKAAGYGPAARAADLAREGEALAAAAPADRAAPAFEAWLVRAESFLVQVDAAFATEARPPALAAARDALLARCREPAGAGP</sequence>
<evidence type="ECO:0000259" key="1">
    <source>
        <dbReference type="SMART" id="SM00382"/>
    </source>
</evidence>
<reference evidence="2 3" key="1">
    <citation type="submission" date="2015-03" db="EMBL/GenBank/DDBJ databases">
        <title>Genome sequencing of Methylobacterium aquaticum DSM16371 type strain.</title>
        <authorList>
            <person name="Chaudhry V."/>
            <person name="Patil P.B."/>
        </authorList>
    </citation>
    <scope>NUCLEOTIDE SEQUENCE [LARGE SCALE GENOMIC DNA]</scope>
    <source>
        <strain evidence="2 3">DSM 16371</strain>
    </source>
</reference>
<proteinExistence type="predicted"/>
<dbReference type="PATRIC" id="fig|270351.6.peg.6512"/>
<dbReference type="InterPro" id="IPR027417">
    <property type="entry name" value="P-loop_NTPase"/>
</dbReference>
<gene>
    <name evidence="2" type="ORF">VP06_08765</name>
</gene>
<comment type="caution">
    <text evidence="2">The sequence shown here is derived from an EMBL/GenBank/DDBJ whole genome shotgun (WGS) entry which is preliminary data.</text>
</comment>
<dbReference type="InterPro" id="IPR041538">
    <property type="entry name" value="RavA-like_AAA_lid"/>
</dbReference>
<protein>
    <submittedName>
        <fullName evidence="2">ATPase AAA</fullName>
    </submittedName>
</protein>
<dbReference type="PANTHER" id="PTHR32204:SF0">
    <property type="entry name" value="ATPASE RAVA"/>
    <property type="match status" value="1"/>
</dbReference>
<dbReference type="CDD" id="cd00009">
    <property type="entry name" value="AAA"/>
    <property type="match status" value="1"/>
</dbReference>
<feature type="domain" description="AAA+ ATPase" evidence="1">
    <location>
        <begin position="35"/>
        <end position="175"/>
    </location>
</feature>